<organism evidence="2 3">
    <name type="scientific">Actinoplanes cyaneus</name>
    <dbReference type="NCBI Taxonomy" id="52696"/>
    <lineage>
        <taxon>Bacteria</taxon>
        <taxon>Bacillati</taxon>
        <taxon>Actinomycetota</taxon>
        <taxon>Actinomycetes</taxon>
        <taxon>Micromonosporales</taxon>
        <taxon>Micromonosporaceae</taxon>
        <taxon>Actinoplanes</taxon>
    </lineage>
</organism>
<dbReference type="Proteomes" id="UP000619479">
    <property type="component" value="Unassembled WGS sequence"/>
</dbReference>
<comment type="caution">
    <text evidence="2">The sequence shown here is derived from an EMBL/GenBank/DDBJ whole genome shotgun (WGS) entry which is preliminary data.</text>
</comment>
<dbReference type="GO" id="GO:0016833">
    <property type="term" value="F:oxo-acid-lyase activity"/>
    <property type="evidence" value="ECO:0007669"/>
    <property type="project" value="UniProtKB-ARBA"/>
</dbReference>
<dbReference type="Gene3D" id="3.20.20.60">
    <property type="entry name" value="Phosphoenolpyruvate-binding domains"/>
    <property type="match status" value="1"/>
</dbReference>
<reference evidence="2" key="1">
    <citation type="submission" date="2021-01" db="EMBL/GenBank/DDBJ databases">
        <title>Whole genome shotgun sequence of Actinoplanes cyaneus NBRC 14990.</title>
        <authorList>
            <person name="Komaki H."/>
            <person name="Tamura T."/>
        </authorList>
    </citation>
    <scope>NUCLEOTIDE SEQUENCE</scope>
    <source>
        <strain evidence="2">NBRC 14990</strain>
    </source>
</reference>
<evidence type="ECO:0000313" key="2">
    <source>
        <dbReference type="EMBL" id="GID69449.1"/>
    </source>
</evidence>
<dbReference type="PANTHER" id="PTHR42905:SF5">
    <property type="entry name" value="CARBOXYVINYL-CARBOXYPHOSPHONATE PHOSPHORYLMUTASE, CHLOROPLASTIC"/>
    <property type="match status" value="1"/>
</dbReference>
<dbReference type="InterPro" id="IPR039556">
    <property type="entry name" value="ICL/PEPM"/>
</dbReference>
<dbReference type="Pfam" id="PF13714">
    <property type="entry name" value="PEP_mutase"/>
    <property type="match status" value="1"/>
</dbReference>
<accession>A0A919INX8</accession>
<feature type="compositionally biased region" description="Basic and acidic residues" evidence="1">
    <location>
        <begin position="269"/>
        <end position="287"/>
    </location>
</feature>
<evidence type="ECO:0000256" key="1">
    <source>
        <dbReference type="SAM" id="MobiDB-lite"/>
    </source>
</evidence>
<evidence type="ECO:0000313" key="3">
    <source>
        <dbReference type="Proteomes" id="UP000619479"/>
    </source>
</evidence>
<proteinExistence type="predicted"/>
<feature type="region of interest" description="Disordered" evidence="1">
    <location>
        <begin position="256"/>
        <end position="287"/>
    </location>
</feature>
<sequence>MTASALRALLASGQVTHVPGIYDPATAALAVAAGNRAVHLSAVAVSATMLGRSDLGFVQATQIADRAATLVPALRGTPLLADADTGYGAPRHAVWTGLAYSRAGISGLHLDDRVNPGRGGPPAGREVIGTGLAAATVRALADQVPDLAIVARTDAYAVNGLADTIARCVAYAEAGADAVFPEGVRDIGELAAISRALPGVPLVVSRSEAAAQLPAWTDADLARVGVRLVLHPVAALLAAMRAASVTYRAIAETGSAETRNAEAQNAETRSAEPRNADARNAETRTAEPVERMPWAAFTALAAQDEPLDARYVPDRLQT</sequence>
<keyword evidence="3" id="KW-1185">Reference proteome</keyword>
<dbReference type="EMBL" id="BOMH01000061">
    <property type="protein sequence ID" value="GID69449.1"/>
    <property type="molecule type" value="Genomic_DNA"/>
</dbReference>
<name>A0A919INX8_9ACTN</name>
<dbReference type="InterPro" id="IPR015813">
    <property type="entry name" value="Pyrv/PenolPyrv_kinase-like_dom"/>
</dbReference>
<protein>
    <submittedName>
        <fullName evidence="2">Carboxyvinyl-carboxyphosphonate phosphorylmutase</fullName>
    </submittedName>
</protein>
<dbReference type="RefSeq" id="WP_203751890.1">
    <property type="nucleotide sequence ID" value="NZ_BAAAUC010000005.1"/>
</dbReference>
<dbReference type="InterPro" id="IPR040442">
    <property type="entry name" value="Pyrv_kinase-like_dom_sf"/>
</dbReference>
<dbReference type="CDD" id="cd00377">
    <property type="entry name" value="ICL_PEPM"/>
    <property type="match status" value="1"/>
</dbReference>
<gene>
    <name evidence="2" type="primary">bcpA</name>
    <name evidence="2" type="ORF">Acy02nite_73300</name>
</gene>
<dbReference type="SUPFAM" id="SSF51621">
    <property type="entry name" value="Phosphoenolpyruvate/pyruvate domain"/>
    <property type="match status" value="1"/>
</dbReference>
<feature type="compositionally biased region" description="Polar residues" evidence="1">
    <location>
        <begin position="256"/>
        <end position="268"/>
    </location>
</feature>
<dbReference type="PANTHER" id="PTHR42905">
    <property type="entry name" value="PHOSPHOENOLPYRUVATE CARBOXYLASE"/>
    <property type="match status" value="1"/>
</dbReference>
<dbReference type="AlphaFoldDB" id="A0A919INX8"/>